<reference evidence="3" key="1">
    <citation type="submission" date="2023-07" db="EMBL/GenBank/DDBJ databases">
        <title>A chromosome-level genome assembly of Lolium multiflorum.</title>
        <authorList>
            <person name="Chen Y."/>
            <person name="Copetti D."/>
            <person name="Kolliker R."/>
            <person name="Studer B."/>
        </authorList>
    </citation>
    <scope>NUCLEOTIDE SEQUENCE</scope>
    <source>
        <strain evidence="3">02402/16</strain>
        <tissue evidence="3">Leaf</tissue>
    </source>
</reference>
<dbReference type="Pfam" id="PF17921">
    <property type="entry name" value="Integrase_H2C2"/>
    <property type="match status" value="1"/>
</dbReference>
<dbReference type="Gene3D" id="1.10.340.70">
    <property type="match status" value="1"/>
</dbReference>
<evidence type="ECO:0000313" key="3">
    <source>
        <dbReference type="EMBL" id="KAK1667357.1"/>
    </source>
</evidence>
<keyword evidence="4" id="KW-1185">Reference proteome</keyword>
<accession>A0AAD8WLY6</accession>
<feature type="compositionally biased region" description="Basic and acidic residues" evidence="1">
    <location>
        <begin position="23"/>
        <end position="35"/>
    </location>
</feature>
<protein>
    <recommendedName>
        <fullName evidence="2">Integrase zinc-binding domain-containing protein</fullName>
    </recommendedName>
</protein>
<comment type="caution">
    <text evidence="3">The sequence shown here is derived from an EMBL/GenBank/DDBJ whole genome shotgun (WGS) entry which is preliminary data.</text>
</comment>
<name>A0AAD8WLY6_LOLMU</name>
<feature type="region of interest" description="Disordered" evidence="1">
    <location>
        <begin position="1"/>
        <end position="35"/>
    </location>
</feature>
<evidence type="ECO:0000259" key="2">
    <source>
        <dbReference type="Pfam" id="PF17921"/>
    </source>
</evidence>
<dbReference type="EMBL" id="JAUUTY010000003">
    <property type="protein sequence ID" value="KAK1667357.1"/>
    <property type="molecule type" value="Genomic_DNA"/>
</dbReference>
<evidence type="ECO:0000256" key="1">
    <source>
        <dbReference type="SAM" id="MobiDB-lite"/>
    </source>
</evidence>
<feature type="domain" description="Integrase zinc-binding" evidence="2">
    <location>
        <begin position="132"/>
        <end position="162"/>
    </location>
</feature>
<dbReference type="InterPro" id="IPR041588">
    <property type="entry name" value="Integrase_H2C2"/>
</dbReference>
<dbReference type="Proteomes" id="UP001231189">
    <property type="component" value="Unassembled WGS sequence"/>
</dbReference>
<dbReference type="AlphaFoldDB" id="A0AAD8WLY6"/>
<gene>
    <name evidence="3" type="ORF">QYE76_055516</name>
</gene>
<proteinExistence type="predicted"/>
<evidence type="ECO:0000313" key="4">
    <source>
        <dbReference type="Proteomes" id="UP001231189"/>
    </source>
</evidence>
<organism evidence="3 4">
    <name type="scientific">Lolium multiflorum</name>
    <name type="common">Italian ryegrass</name>
    <name type="synonym">Lolium perenne subsp. multiflorum</name>
    <dbReference type="NCBI Taxonomy" id="4521"/>
    <lineage>
        <taxon>Eukaryota</taxon>
        <taxon>Viridiplantae</taxon>
        <taxon>Streptophyta</taxon>
        <taxon>Embryophyta</taxon>
        <taxon>Tracheophyta</taxon>
        <taxon>Spermatophyta</taxon>
        <taxon>Magnoliopsida</taxon>
        <taxon>Liliopsida</taxon>
        <taxon>Poales</taxon>
        <taxon>Poaceae</taxon>
        <taxon>BOP clade</taxon>
        <taxon>Pooideae</taxon>
        <taxon>Poodae</taxon>
        <taxon>Poeae</taxon>
        <taxon>Poeae Chloroplast Group 2 (Poeae type)</taxon>
        <taxon>Loliodinae</taxon>
        <taxon>Loliinae</taxon>
        <taxon>Lolium</taxon>
    </lineage>
</organism>
<sequence length="182" mass="20452">MDHAADARRLCGSHGEGWSSLGEKSRWSERSMRSEEGEAEFGVEKGFRNGSVIDARVATRVRSGRVVAAMALRSAKGGKLGAGVSERLASRVREGQQGEGRERAGNRHVAIRDVLKPMTPFTPFIRRNQDVQELKEQFWWHGMKREIGNYIAKCDICQRSKQNINDPRDCCNHRFPNGSGIR</sequence>